<evidence type="ECO:0000313" key="1">
    <source>
        <dbReference type="EMBL" id="KAJ8898332.1"/>
    </source>
</evidence>
<organism evidence="1 2">
    <name type="scientific">Dryococelus australis</name>
    <dbReference type="NCBI Taxonomy" id="614101"/>
    <lineage>
        <taxon>Eukaryota</taxon>
        <taxon>Metazoa</taxon>
        <taxon>Ecdysozoa</taxon>
        <taxon>Arthropoda</taxon>
        <taxon>Hexapoda</taxon>
        <taxon>Insecta</taxon>
        <taxon>Pterygota</taxon>
        <taxon>Neoptera</taxon>
        <taxon>Polyneoptera</taxon>
        <taxon>Phasmatodea</taxon>
        <taxon>Verophasmatodea</taxon>
        <taxon>Anareolatae</taxon>
        <taxon>Phasmatidae</taxon>
        <taxon>Eurycanthinae</taxon>
        <taxon>Dryococelus</taxon>
    </lineage>
</organism>
<evidence type="ECO:0000313" key="2">
    <source>
        <dbReference type="Proteomes" id="UP001159363"/>
    </source>
</evidence>
<sequence>MHPDERKSSHTRQYIVRIARCLPIDIREDDLMDEWKLLQLENDEKVSKEQRIDIFWETLTLSLSHGNVDIGRLFSVSGKVLTDERASMSERTLNAVLTVKEVLVQYKNNPEYVPIMKNLISMSRTAHRKKIKVKQAKAEQELHKERKTIELKPKRREEERKCKAEVEVAQTMLQGVSRVRKKGNQQKVLADNLQRNLEKKESALLADNIL</sequence>
<gene>
    <name evidence="1" type="ORF">PR048_003692</name>
</gene>
<dbReference type="EMBL" id="JARBHB010000001">
    <property type="protein sequence ID" value="KAJ8898332.1"/>
    <property type="molecule type" value="Genomic_DNA"/>
</dbReference>
<accession>A0ABQ9INT2</accession>
<dbReference type="Proteomes" id="UP001159363">
    <property type="component" value="Chromosome 1"/>
</dbReference>
<keyword evidence="2" id="KW-1185">Reference proteome</keyword>
<comment type="caution">
    <text evidence="1">The sequence shown here is derived from an EMBL/GenBank/DDBJ whole genome shotgun (WGS) entry which is preliminary data.</text>
</comment>
<name>A0ABQ9INT2_9NEOP</name>
<proteinExistence type="predicted"/>
<reference evidence="1 2" key="1">
    <citation type="submission" date="2023-02" db="EMBL/GenBank/DDBJ databases">
        <title>LHISI_Scaffold_Assembly.</title>
        <authorList>
            <person name="Stuart O.P."/>
            <person name="Cleave R."/>
            <person name="Magrath M.J.L."/>
            <person name="Mikheyev A.S."/>
        </authorList>
    </citation>
    <scope>NUCLEOTIDE SEQUENCE [LARGE SCALE GENOMIC DNA]</scope>
    <source>
        <strain evidence="1">Daus_M_001</strain>
        <tissue evidence="1">Leg muscle</tissue>
    </source>
</reference>
<protein>
    <submittedName>
        <fullName evidence="1">Uncharacterized protein</fullName>
    </submittedName>
</protein>